<dbReference type="AlphaFoldDB" id="K1S730"/>
<accession>K1S730</accession>
<organism evidence="1">
    <name type="scientific">human gut metagenome</name>
    <dbReference type="NCBI Taxonomy" id="408170"/>
    <lineage>
        <taxon>unclassified sequences</taxon>
        <taxon>metagenomes</taxon>
        <taxon>organismal metagenomes</taxon>
    </lineage>
</organism>
<gene>
    <name evidence="1" type="ORF">LEA_16473</name>
</gene>
<evidence type="ECO:0000313" key="1">
    <source>
        <dbReference type="EMBL" id="EKC53248.1"/>
    </source>
</evidence>
<dbReference type="InterPro" id="IPR008969">
    <property type="entry name" value="CarboxyPept-like_regulatory"/>
</dbReference>
<dbReference type="Gene3D" id="2.60.40.1120">
    <property type="entry name" value="Carboxypeptidase-like, regulatory domain"/>
    <property type="match status" value="1"/>
</dbReference>
<feature type="non-terminal residue" evidence="1">
    <location>
        <position position="137"/>
    </location>
</feature>
<dbReference type="EMBL" id="AJWY01011256">
    <property type="protein sequence ID" value="EKC53248.1"/>
    <property type="molecule type" value="Genomic_DNA"/>
</dbReference>
<protein>
    <submittedName>
        <fullName evidence="1">Uncharacterized protein</fullName>
    </submittedName>
</protein>
<dbReference type="SUPFAM" id="SSF49464">
    <property type="entry name" value="Carboxypeptidase regulatory domain-like"/>
    <property type="match status" value="1"/>
</dbReference>
<comment type="caution">
    <text evidence="1">The sequence shown here is derived from an EMBL/GenBank/DDBJ whole genome shotgun (WGS) entry which is preliminary data.</text>
</comment>
<sequence>MITYAQEITVTGKVTAGGEEMPGVTVAVKGQTRGTITSIDGSYQIQVNGNESLIFSFVGYETVTIPVNKRKVINVELKETTQMVDEVVITVPYGTAKKSTFTGSASYIAAGTIEKAQVSSVSKALQGTVAGLQSFSS</sequence>
<reference evidence="1" key="1">
    <citation type="journal article" date="2013" name="Environ. Microbiol.">
        <title>Microbiota from the distal guts of lean and obese adolescents exhibit partial functional redundancy besides clear differences in community structure.</title>
        <authorList>
            <person name="Ferrer M."/>
            <person name="Ruiz A."/>
            <person name="Lanza F."/>
            <person name="Haange S.B."/>
            <person name="Oberbach A."/>
            <person name="Till H."/>
            <person name="Bargiela R."/>
            <person name="Campoy C."/>
            <person name="Segura M.T."/>
            <person name="Richter M."/>
            <person name="von Bergen M."/>
            <person name="Seifert J."/>
            <person name="Suarez A."/>
        </authorList>
    </citation>
    <scope>NUCLEOTIDE SEQUENCE</scope>
</reference>
<name>K1S730_9ZZZZ</name>
<proteinExistence type="predicted"/>
<dbReference type="Pfam" id="PF13715">
    <property type="entry name" value="CarbopepD_reg_2"/>
    <property type="match status" value="1"/>
</dbReference>